<dbReference type="KEGG" id="cvc:BKX93_07015"/>
<proteinExistence type="predicted"/>
<organism evidence="3 4">
    <name type="scientific">Chromobacterium vaccinii</name>
    <dbReference type="NCBI Taxonomy" id="1108595"/>
    <lineage>
        <taxon>Bacteria</taxon>
        <taxon>Pseudomonadati</taxon>
        <taxon>Pseudomonadota</taxon>
        <taxon>Betaproteobacteria</taxon>
        <taxon>Neisseriales</taxon>
        <taxon>Chromobacteriaceae</taxon>
        <taxon>Chromobacterium</taxon>
    </lineage>
</organism>
<feature type="transmembrane region" description="Helical" evidence="2">
    <location>
        <begin position="162"/>
        <end position="180"/>
    </location>
</feature>
<dbReference type="AlphaFoldDB" id="A0A1D9LNR1"/>
<evidence type="ECO:0000256" key="1">
    <source>
        <dbReference type="SAM" id="MobiDB-lite"/>
    </source>
</evidence>
<evidence type="ECO:0000313" key="4">
    <source>
        <dbReference type="Proteomes" id="UP000178776"/>
    </source>
</evidence>
<feature type="region of interest" description="Disordered" evidence="1">
    <location>
        <begin position="18"/>
        <end position="55"/>
    </location>
</feature>
<evidence type="ECO:0000256" key="2">
    <source>
        <dbReference type="SAM" id="Phobius"/>
    </source>
</evidence>
<accession>A0A1D9LNR1</accession>
<gene>
    <name evidence="3" type="ORF">BKX93_07015</name>
</gene>
<reference evidence="3 4" key="1">
    <citation type="submission" date="2016-10" db="EMBL/GenBank/DDBJ databases">
        <title>Chromobacterium muskegensis sp. nov., an insecticidal bacterium isolated from Sphagnum bogs.</title>
        <authorList>
            <person name="Sparks M.E."/>
            <person name="Blackburn M.B."/>
            <person name="Gundersen-Rindal D.E."/>
            <person name="Mitchell A."/>
            <person name="Farrar R."/>
            <person name="Kuhar D."/>
        </authorList>
    </citation>
    <scope>NUCLEOTIDE SEQUENCE [LARGE SCALE GENOMIC DNA]</scope>
    <source>
        <strain evidence="3 4">21-1</strain>
    </source>
</reference>
<feature type="compositionally biased region" description="Low complexity" evidence="1">
    <location>
        <begin position="19"/>
        <end position="31"/>
    </location>
</feature>
<feature type="transmembrane region" description="Helical" evidence="2">
    <location>
        <begin position="128"/>
        <end position="150"/>
    </location>
</feature>
<keyword evidence="2" id="KW-0472">Membrane</keyword>
<dbReference type="Proteomes" id="UP000178776">
    <property type="component" value="Chromosome"/>
</dbReference>
<keyword evidence="2" id="KW-0812">Transmembrane</keyword>
<name>A0A1D9LNR1_9NEIS</name>
<keyword evidence="2" id="KW-1133">Transmembrane helix</keyword>
<protein>
    <submittedName>
        <fullName evidence="3">Uncharacterized protein</fullName>
    </submittedName>
</protein>
<sequence>MAGLIFWAGSVTAARADESASAPVSTPVAASGSRSAGMPSGDSAPGPREVAGAAGKEKLPGLPSGLTIALLAGVTLFWLTALIGLIRSLREGGWKLTQALMEEAALPEGTPPPAAGAVPPMVPSVSRLIAMVGTIVLGSFFLAIGYYVLWQLCNGQSIEAAQGAWSYFAGGATLFLPYGVNKLSSVFK</sequence>
<dbReference type="EMBL" id="CP017707">
    <property type="protein sequence ID" value="AOZ52763.1"/>
    <property type="molecule type" value="Genomic_DNA"/>
</dbReference>
<feature type="transmembrane region" description="Helical" evidence="2">
    <location>
        <begin position="66"/>
        <end position="86"/>
    </location>
</feature>
<evidence type="ECO:0000313" key="3">
    <source>
        <dbReference type="EMBL" id="AOZ52763.1"/>
    </source>
</evidence>